<protein>
    <submittedName>
        <fullName evidence="8">SNF2-related protein</fullName>
    </submittedName>
</protein>
<keyword evidence="9" id="KW-1185">Reference proteome</keyword>
<dbReference type="GO" id="GO:0004386">
    <property type="term" value="F:helicase activity"/>
    <property type="evidence" value="ECO:0007669"/>
    <property type="project" value="UniProtKB-KW"/>
</dbReference>
<keyword evidence="3" id="KW-0347">Helicase</keyword>
<dbReference type="AlphaFoldDB" id="A0AAW6U0D6"/>
<dbReference type="Gene3D" id="3.40.50.300">
    <property type="entry name" value="P-loop containing nucleotide triphosphate hydrolases"/>
    <property type="match status" value="1"/>
</dbReference>
<dbReference type="PROSITE" id="PS51192">
    <property type="entry name" value="HELICASE_ATP_BIND_1"/>
    <property type="match status" value="1"/>
</dbReference>
<dbReference type="Pfam" id="PF00176">
    <property type="entry name" value="SNF2-rel_dom"/>
    <property type="match status" value="1"/>
</dbReference>
<evidence type="ECO:0000256" key="4">
    <source>
        <dbReference type="ARBA" id="ARBA00022840"/>
    </source>
</evidence>
<dbReference type="PROSITE" id="PS51194">
    <property type="entry name" value="HELICASE_CTER"/>
    <property type="match status" value="1"/>
</dbReference>
<keyword evidence="5" id="KW-0175">Coiled coil</keyword>
<comment type="caution">
    <text evidence="8">The sequence shown here is derived from an EMBL/GenBank/DDBJ whole genome shotgun (WGS) entry which is preliminary data.</text>
</comment>
<reference evidence="8" key="1">
    <citation type="submission" date="2023-05" db="EMBL/GenBank/DDBJ databases">
        <title>Anaerotaeda fermentans gen. nov., sp. nov., a novel anaerobic planctomycete of the new family within the order Sedimentisphaerales isolated from Taman Peninsula, Russia.</title>
        <authorList>
            <person name="Khomyakova M.A."/>
            <person name="Merkel A.Y."/>
            <person name="Slobodkin A.I."/>
        </authorList>
    </citation>
    <scope>NUCLEOTIDE SEQUENCE</scope>
    <source>
        <strain evidence="8">M17dextr</strain>
    </source>
</reference>
<dbReference type="Gene3D" id="3.40.50.10810">
    <property type="entry name" value="Tandem AAA-ATPase domain"/>
    <property type="match status" value="1"/>
</dbReference>
<evidence type="ECO:0000256" key="5">
    <source>
        <dbReference type="SAM" id="Coils"/>
    </source>
</evidence>
<dbReference type="EMBL" id="JASCXX010000036">
    <property type="protein sequence ID" value="MDI6451448.1"/>
    <property type="molecule type" value="Genomic_DNA"/>
</dbReference>
<evidence type="ECO:0000256" key="2">
    <source>
        <dbReference type="ARBA" id="ARBA00022801"/>
    </source>
</evidence>
<evidence type="ECO:0000313" key="9">
    <source>
        <dbReference type="Proteomes" id="UP001431776"/>
    </source>
</evidence>
<accession>A0AAW6U0D6</accession>
<dbReference type="InterPro" id="IPR049730">
    <property type="entry name" value="SNF2/RAD54-like_C"/>
</dbReference>
<dbReference type="PANTHER" id="PTHR10799">
    <property type="entry name" value="SNF2/RAD54 HELICASE FAMILY"/>
    <property type="match status" value="1"/>
</dbReference>
<keyword evidence="1" id="KW-0547">Nucleotide-binding</keyword>
<feature type="domain" description="Helicase ATP-binding" evidence="6">
    <location>
        <begin position="48"/>
        <end position="225"/>
    </location>
</feature>
<dbReference type="InterPro" id="IPR027417">
    <property type="entry name" value="P-loop_NTPase"/>
</dbReference>
<evidence type="ECO:0000313" key="8">
    <source>
        <dbReference type="EMBL" id="MDI6451448.1"/>
    </source>
</evidence>
<evidence type="ECO:0000256" key="3">
    <source>
        <dbReference type="ARBA" id="ARBA00022806"/>
    </source>
</evidence>
<dbReference type="InterPro" id="IPR038718">
    <property type="entry name" value="SNF2-like_sf"/>
</dbReference>
<evidence type="ECO:0000259" key="7">
    <source>
        <dbReference type="PROSITE" id="PS51194"/>
    </source>
</evidence>
<keyword evidence="4" id="KW-0067">ATP-binding</keyword>
<dbReference type="Proteomes" id="UP001431776">
    <property type="component" value="Unassembled WGS sequence"/>
</dbReference>
<dbReference type="SMART" id="SM00490">
    <property type="entry name" value="HELICc"/>
    <property type="match status" value="1"/>
</dbReference>
<dbReference type="RefSeq" id="WP_349246855.1">
    <property type="nucleotide sequence ID" value="NZ_JASCXX010000036.1"/>
</dbReference>
<dbReference type="Pfam" id="PF00271">
    <property type="entry name" value="Helicase_C"/>
    <property type="match status" value="1"/>
</dbReference>
<dbReference type="InterPro" id="IPR001650">
    <property type="entry name" value="Helicase_C-like"/>
</dbReference>
<dbReference type="InterPro" id="IPR000330">
    <property type="entry name" value="SNF2_N"/>
</dbReference>
<evidence type="ECO:0000259" key="6">
    <source>
        <dbReference type="PROSITE" id="PS51192"/>
    </source>
</evidence>
<dbReference type="InterPro" id="IPR057342">
    <property type="entry name" value="DEXDc_RapA"/>
</dbReference>
<gene>
    <name evidence="8" type="ORF">QJ522_20465</name>
</gene>
<dbReference type="SMART" id="SM00487">
    <property type="entry name" value="DEXDc"/>
    <property type="match status" value="1"/>
</dbReference>
<evidence type="ECO:0000256" key="1">
    <source>
        <dbReference type="ARBA" id="ARBA00022741"/>
    </source>
</evidence>
<dbReference type="InterPro" id="IPR014001">
    <property type="entry name" value="Helicase_ATP-bd"/>
</dbReference>
<name>A0AAW6U0D6_9BACT</name>
<feature type="coiled-coil region" evidence="5">
    <location>
        <begin position="860"/>
        <end position="924"/>
    </location>
</feature>
<dbReference type="GO" id="GO:0005524">
    <property type="term" value="F:ATP binding"/>
    <property type="evidence" value="ECO:0007669"/>
    <property type="project" value="UniProtKB-KW"/>
</dbReference>
<dbReference type="CDD" id="cd18793">
    <property type="entry name" value="SF2_C_SNF"/>
    <property type="match status" value="1"/>
</dbReference>
<feature type="domain" description="Helicase C-terminal" evidence="7">
    <location>
        <begin position="412"/>
        <end position="591"/>
    </location>
</feature>
<dbReference type="SUPFAM" id="SSF52540">
    <property type="entry name" value="P-loop containing nucleoside triphosphate hydrolases"/>
    <property type="match status" value="2"/>
</dbReference>
<organism evidence="8 9">
    <name type="scientific">Anaerobaca lacustris</name>
    <dbReference type="NCBI Taxonomy" id="3044600"/>
    <lineage>
        <taxon>Bacteria</taxon>
        <taxon>Pseudomonadati</taxon>
        <taxon>Planctomycetota</taxon>
        <taxon>Phycisphaerae</taxon>
        <taxon>Sedimentisphaerales</taxon>
        <taxon>Anaerobacaceae</taxon>
        <taxon>Anaerobaca</taxon>
    </lineage>
</organism>
<proteinExistence type="predicted"/>
<sequence length="950" mass="108122">MSTPYHSQYWAHALTLRGSGSDIAALSRSIANARVDLNPHQIDAALFALRSPFTNGAVLADEVGLGKTVEAGIVLSQRWAERRRRILIVVPAMLRKQWQQELSEKFFLPSEVLDSRVFNGLRKNGLANPFDMKDKAVICSYNFAAAKTAEVSKVPWDAVVIDEAHRLRNVYRSRTRLQNNPAARKTMAHRITDSVGKAPKLLLTATPLQNSLLELFSLVSVIDPHVFGDIASFREQFINNPDEVSRNLQLKQRIAPVCTRALRKQVTEYIPFTNRVPITQEFLPTEEEQSLYDEITTYLQREVLYALPASQRQLITMVLRKLLASSTVAIARTLRRLADRLENLRGELDLLDDEDIDGVDELADEYEEDAEADTEGEIDPEKLEDELSDLRRYAELAARIGHNAKGDKLLPALQIAFAKAQELGAARKAVIFTESRETQLYLYDLLNANGYEGRVVTINGSNNQPHHATIYEQWLTKHAGTDRITGSRAIDMKAAIVECFRDEATILVATEAAAEGVNLQFCSLVANFDLPWNPQRIEQRIGRCHRYGQKHDVVVVNFLNLRNEADKRVYELLSQKFKLFDGVFGASDEVLGALESGVDIERRIAEVYQTCRTNAEIQAAFDALQAELDAKIQARLAATRQALMENFDEDVRARLKVSREKTVECLSQRERWLLDLTRVELDGQAQFDPQLPRFLYSGADARQGWYNLDWKAAETSDEHFYRLDHPLALRLIERAICRKLPVAEVAFDYTNHPSKISVIEPLVGQSGWLEVSKLTVAAVEVDEFLVFAAITDHKQVLDEEICRKLLSLPATIGPEITEVPDLADRRKAEVAARLGEIDTRNAQLFDEEVLKLDRWSEDLKLSLEHEIKELDKQIRELRRTSALAQSLQEKLDYQKQLRDLERRRNSKRRELFDAQDAIDQQREELIGKIERQLKHTSTVQTLFTIQWTIV</sequence>
<keyword evidence="2" id="KW-0378">Hydrolase</keyword>
<dbReference type="GO" id="GO:0016787">
    <property type="term" value="F:hydrolase activity"/>
    <property type="evidence" value="ECO:0007669"/>
    <property type="project" value="UniProtKB-KW"/>
</dbReference>
<dbReference type="CDD" id="cd18011">
    <property type="entry name" value="DEXDc_RapA"/>
    <property type="match status" value="1"/>
</dbReference>